<dbReference type="Pfam" id="PF00005">
    <property type="entry name" value="ABC_tran"/>
    <property type="match status" value="1"/>
</dbReference>
<keyword evidence="3 5" id="KW-0067">ATP-binding</keyword>
<evidence type="ECO:0000259" key="4">
    <source>
        <dbReference type="PROSITE" id="PS50893"/>
    </source>
</evidence>
<dbReference type="PANTHER" id="PTHR42788:SF20">
    <property type="entry name" value="ABC TRANSPORTER ATP-BINDING PROTEIN"/>
    <property type="match status" value="1"/>
</dbReference>
<evidence type="ECO:0000313" key="6">
    <source>
        <dbReference type="Proteomes" id="UP001451571"/>
    </source>
</evidence>
<protein>
    <submittedName>
        <fullName evidence="5">ATP-binding cassette domain-containing protein</fullName>
    </submittedName>
</protein>
<organism evidence="5 6">
    <name type="scientific">Kineothrix sedimenti</name>
    <dbReference type="NCBI Taxonomy" id="3123317"/>
    <lineage>
        <taxon>Bacteria</taxon>
        <taxon>Bacillati</taxon>
        <taxon>Bacillota</taxon>
        <taxon>Clostridia</taxon>
        <taxon>Lachnospirales</taxon>
        <taxon>Lachnospiraceae</taxon>
        <taxon>Kineothrix</taxon>
    </lineage>
</organism>
<evidence type="ECO:0000256" key="3">
    <source>
        <dbReference type="ARBA" id="ARBA00022840"/>
    </source>
</evidence>
<dbReference type="InterPro" id="IPR003593">
    <property type="entry name" value="AAA+_ATPase"/>
</dbReference>
<keyword evidence="1" id="KW-0813">Transport</keyword>
<dbReference type="SMART" id="SM00382">
    <property type="entry name" value="AAA"/>
    <property type="match status" value="1"/>
</dbReference>
<gene>
    <name evidence="5" type="ORF">V6984_15755</name>
</gene>
<dbReference type="InterPro" id="IPR027417">
    <property type="entry name" value="P-loop_NTPase"/>
</dbReference>
<accession>A0ABZ3ETW3</accession>
<proteinExistence type="predicted"/>
<evidence type="ECO:0000313" key="5">
    <source>
        <dbReference type="EMBL" id="XAH72950.1"/>
    </source>
</evidence>
<dbReference type="EMBL" id="CP146256">
    <property type="protein sequence ID" value="XAH72950.1"/>
    <property type="molecule type" value="Genomic_DNA"/>
</dbReference>
<reference evidence="5 6" key="1">
    <citation type="submission" date="2024-02" db="EMBL/GenBank/DDBJ databases">
        <title>Bacterial strain from lacustrine sediment.</title>
        <authorList>
            <person name="Petit C."/>
            <person name="Fadhlaoui K."/>
        </authorList>
    </citation>
    <scope>NUCLEOTIDE SEQUENCE [LARGE SCALE GENOMIC DNA]</scope>
    <source>
        <strain evidence="5 6">IPX-CK</strain>
    </source>
</reference>
<dbReference type="GO" id="GO:0005524">
    <property type="term" value="F:ATP binding"/>
    <property type="evidence" value="ECO:0007669"/>
    <property type="project" value="UniProtKB-KW"/>
</dbReference>
<keyword evidence="6" id="KW-1185">Reference proteome</keyword>
<dbReference type="PROSITE" id="PS50893">
    <property type="entry name" value="ABC_TRANSPORTER_2"/>
    <property type="match status" value="1"/>
</dbReference>
<dbReference type="InterPro" id="IPR050166">
    <property type="entry name" value="ABC_transporter_ATP-bind"/>
</dbReference>
<keyword evidence="2" id="KW-0547">Nucleotide-binding</keyword>
<dbReference type="Proteomes" id="UP001451571">
    <property type="component" value="Chromosome"/>
</dbReference>
<dbReference type="PANTHER" id="PTHR42788">
    <property type="entry name" value="TAURINE IMPORT ATP-BINDING PROTEIN-RELATED"/>
    <property type="match status" value="1"/>
</dbReference>
<dbReference type="RefSeq" id="WP_342756562.1">
    <property type="nucleotide sequence ID" value="NZ_CP146256.1"/>
</dbReference>
<feature type="domain" description="ABC transporter" evidence="4">
    <location>
        <begin position="2"/>
        <end position="238"/>
    </location>
</feature>
<sequence>MLKIDDISVSYRTKGGEVPVLKRFSLCLEQGEVLAVLGPSGCGKSTLIQVLAGMLPADGGTITVSEDGKEILHNPKTQKIAVIPQNCGLLPWKTIRQNCLLPLKLHKLPADEKKRAELEETCRSLKVDALLNRYPGELSGGQVQRVALARAFLQEPDLLLMDESFSSLDEITRFDAWELFLKIWRQKRPTTILVTHSMEEALYLGEKIAVLDREEGRLLKQMDNPYFGQRKTQGEDFLQIRGMLRDLLKTVNEGEAP</sequence>
<dbReference type="Gene3D" id="3.40.50.300">
    <property type="entry name" value="P-loop containing nucleotide triphosphate hydrolases"/>
    <property type="match status" value="1"/>
</dbReference>
<dbReference type="SUPFAM" id="SSF52540">
    <property type="entry name" value="P-loop containing nucleoside triphosphate hydrolases"/>
    <property type="match status" value="1"/>
</dbReference>
<dbReference type="InterPro" id="IPR003439">
    <property type="entry name" value="ABC_transporter-like_ATP-bd"/>
</dbReference>
<evidence type="ECO:0000256" key="1">
    <source>
        <dbReference type="ARBA" id="ARBA00022448"/>
    </source>
</evidence>
<evidence type="ECO:0000256" key="2">
    <source>
        <dbReference type="ARBA" id="ARBA00022741"/>
    </source>
</evidence>
<name>A0ABZ3ETW3_9FIRM</name>